<feature type="compositionally biased region" description="Low complexity" evidence="9">
    <location>
        <begin position="45"/>
        <end position="60"/>
    </location>
</feature>
<keyword evidence="5" id="KW-1133">Transmembrane helix</keyword>
<evidence type="ECO:0000256" key="8">
    <source>
        <dbReference type="ARBA" id="ARBA00038831"/>
    </source>
</evidence>
<evidence type="ECO:0000256" key="6">
    <source>
        <dbReference type="ARBA" id="ARBA00023136"/>
    </source>
</evidence>
<comment type="function">
    <text evidence="7">Interacts with target proteins during their translocation into the lumen of the endoplasmic reticulum. Protects unfolded target proteins against degradation during ER stress. May facilitate glycosylation of target proteins after termination of ER stress. May modulate the use of N-glycosylation sites on target proteins.</text>
</comment>
<proteinExistence type="inferred from homology"/>
<comment type="subunit">
    <text evidence="8">Interacts with SEC61B, SEC61A1 and the SEC61 complex. Interacts with CANX.</text>
</comment>
<keyword evidence="11" id="KW-1185">Reference proteome</keyword>
<evidence type="ECO:0000256" key="1">
    <source>
        <dbReference type="ARBA" id="ARBA00004389"/>
    </source>
</evidence>
<evidence type="ECO:0000256" key="4">
    <source>
        <dbReference type="ARBA" id="ARBA00022824"/>
    </source>
</evidence>
<evidence type="ECO:0000313" key="10">
    <source>
        <dbReference type="EMBL" id="KAG7169591.1"/>
    </source>
</evidence>
<dbReference type="InterPro" id="IPR010580">
    <property type="entry name" value="ER_stress-assoc"/>
</dbReference>
<evidence type="ECO:0000256" key="9">
    <source>
        <dbReference type="SAM" id="MobiDB-lite"/>
    </source>
</evidence>
<comment type="caution">
    <text evidence="10">The sequence shown here is derived from an EMBL/GenBank/DDBJ whole genome shotgun (WGS) entry which is preliminary data.</text>
</comment>
<comment type="similarity">
    <text evidence="2">Belongs to the RAMP4 family.</text>
</comment>
<evidence type="ECO:0000256" key="2">
    <source>
        <dbReference type="ARBA" id="ARBA00005500"/>
    </source>
</evidence>
<accession>A0A8J5K538</accession>
<name>A0A8J5K538_HOMAM</name>
<sequence length="68" mass="7098">MAPKQRMRIANDKAAKNVTQRGNVPKTTSVCVAPACTLDGLACIPDSPASSPDGPASASPENNMHRNH</sequence>
<gene>
    <name evidence="10" type="primary">Serp1-L</name>
    <name evidence="10" type="ORF">Hamer_G021810</name>
</gene>
<feature type="region of interest" description="Disordered" evidence="9">
    <location>
        <begin position="44"/>
        <end position="68"/>
    </location>
</feature>
<evidence type="ECO:0000313" key="11">
    <source>
        <dbReference type="Proteomes" id="UP000747542"/>
    </source>
</evidence>
<protein>
    <submittedName>
        <fullName evidence="10">Stress-associated endoplasmic reticulum protein 1-like</fullName>
    </submittedName>
</protein>
<dbReference type="Proteomes" id="UP000747542">
    <property type="component" value="Unassembled WGS sequence"/>
</dbReference>
<comment type="subcellular location">
    <subcellularLocation>
        <location evidence="1">Endoplasmic reticulum membrane</location>
        <topology evidence="1">Single-pass membrane protein</topology>
    </subcellularLocation>
</comment>
<reference evidence="10" key="1">
    <citation type="journal article" date="2021" name="Sci. Adv.">
        <title>The American lobster genome reveals insights on longevity, neural, and immune adaptations.</title>
        <authorList>
            <person name="Polinski J.M."/>
            <person name="Zimin A.V."/>
            <person name="Clark K.F."/>
            <person name="Kohn A.B."/>
            <person name="Sadowski N."/>
            <person name="Timp W."/>
            <person name="Ptitsyn A."/>
            <person name="Khanna P."/>
            <person name="Romanova D.Y."/>
            <person name="Williams P."/>
            <person name="Greenwood S.J."/>
            <person name="Moroz L.L."/>
            <person name="Walt D.R."/>
            <person name="Bodnar A.G."/>
        </authorList>
    </citation>
    <scope>NUCLEOTIDE SEQUENCE</scope>
    <source>
        <strain evidence="10">GMGI-L3</strain>
    </source>
</reference>
<evidence type="ECO:0000256" key="5">
    <source>
        <dbReference type="ARBA" id="ARBA00022989"/>
    </source>
</evidence>
<organism evidence="10 11">
    <name type="scientific">Homarus americanus</name>
    <name type="common">American lobster</name>
    <dbReference type="NCBI Taxonomy" id="6706"/>
    <lineage>
        <taxon>Eukaryota</taxon>
        <taxon>Metazoa</taxon>
        <taxon>Ecdysozoa</taxon>
        <taxon>Arthropoda</taxon>
        <taxon>Crustacea</taxon>
        <taxon>Multicrustacea</taxon>
        <taxon>Malacostraca</taxon>
        <taxon>Eumalacostraca</taxon>
        <taxon>Eucarida</taxon>
        <taxon>Decapoda</taxon>
        <taxon>Pleocyemata</taxon>
        <taxon>Astacidea</taxon>
        <taxon>Nephropoidea</taxon>
        <taxon>Nephropidae</taxon>
        <taxon>Homarus</taxon>
    </lineage>
</organism>
<keyword evidence="6" id="KW-0472">Membrane</keyword>
<evidence type="ECO:0000256" key="7">
    <source>
        <dbReference type="ARBA" id="ARBA00037157"/>
    </source>
</evidence>
<keyword evidence="3" id="KW-0812">Transmembrane</keyword>
<dbReference type="GO" id="GO:0005789">
    <property type="term" value="C:endoplasmic reticulum membrane"/>
    <property type="evidence" value="ECO:0007669"/>
    <property type="project" value="UniProtKB-SubCell"/>
</dbReference>
<dbReference type="EMBL" id="JAHLQT010015749">
    <property type="protein sequence ID" value="KAG7169591.1"/>
    <property type="molecule type" value="Genomic_DNA"/>
</dbReference>
<evidence type="ECO:0000256" key="3">
    <source>
        <dbReference type="ARBA" id="ARBA00022692"/>
    </source>
</evidence>
<dbReference type="AlphaFoldDB" id="A0A8J5K538"/>
<keyword evidence="4" id="KW-0256">Endoplasmic reticulum</keyword>
<dbReference type="Pfam" id="PF06624">
    <property type="entry name" value="RAMP4"/>
    <property type="match status" value="1"/>
</dbReference>